<feature type="transmembrane region" description="Helical" evidence="4">
    <location>
        <begin position="201"/>
        <end position="224"/>
    </location>
</feature>
<evidence type="ECO:0000256" key="2">
    <source>
        <dbReference type="ARBA" id="ARBA00022801"/>
    </source>
</evidence>
<keyword evidence="2" id="KW-0378">Hydrolase</keyword>
<protein>
    <recommendedName>
        <fullName evidence="5">AB hydrolase-1 domain-containing protein</fullName>
    </recommendedName>
</protein>
<dbReference type="GO" id="GO:0006508">
    <property type="term" value="P:proteolysis"/>
    <property type="evidence" value="ECO:0007669"/>
    <property type="project" value="InterPro"/>
</dbReference>
<evidence type="ECO:0000256" key="4">
    <source>
        <dbReference type="SAM" id="Phobius"/>
    </source>
</evidence>
<reference evidence="6" key="2">
    <citation type="submission" date="2023-01" db="EMBL/GenBank/DDBJ databases">
        <authorList>
            <person name="Sun Q."/>
            <person name="Evtushenko L."/>
        </authorList>
    </citation>
    <scope>NUCLEOTIDE SEQUENCE</scope>
    <source>
        <strain evidence="6">VKM Ac-2007</strain>
    </source>
</reference>
<dbReference type="PANTHER" id="PTHR43194:SF2">
    <property type="entry name" value="PEROXISOMAL MEMBRANE PROTEIN LPX1"/>
    <property type="match status" value="1"/>
</dbReference>
<feature type="region of interest" description="Disordered" evidence="3">
    <location>
        <begin position="1"/>
        <end position="164"/>
    </location>
</feature>
<dbReference type="PRINTS" id="PR00793">
    <property type="entry name" value="PROAMNOPTASE"/>
</dbReference>
<name>A0A9W6I7P4_9ACTN</name>
<feature type="compositionally biased region" description="Low complexity" evidence="3">
    <location>
        <begin position="83"/>
        <end position="102"/>
    </location>
</feature>
<evidence type="ECO:0000313" key="6">
    <source>
        <dbReference type="EMBL" id="GLK13173.1"/>
    </source>
</evidence>
<feature type="compositionally biased region" description="Pro residues" evidence="3">
    <location>
        <begin position="48"/>
        <end position="63"/>
    </location>
</feature>
<dbReference type="InterPro" id="IPR000073">
    <property type="entry name" value="AB_hydrolase_1"/>
</dbReference>
<feature type="transmembrane region" description="Helical" evidence="4">
    <location>
        <begin position="170"/>
        <end position="195"/>
    </location>
</feature>
<feature type="compositionally biased region" description="Pro residues" evidence="3">
    <location>
        <begin position="1"/>
        <end position="18"/>
    </location>
</feature>
<comment type="similarity">
    <text evidence="1">Belongs to the peptidase S33 family.</text>
</comment>
<feature type="domain" description="AB hydrolase-1" evidence="5">
    <location>
        <begin position="296"/>
        <end position="551"/>
    </location>
</feature>
<accession>A0A9W6I7P4</accession>
<comment type="caution">
    <text evidence="6">The sequence shown here is derived from an EMBL/GenBank/DDBJ whole genome shotgun (WGS) entry which is preliminary data.</text>
</comment>
<keyword evidence="7" id="KW-1185">Reference proteome</keyword>
<dbReference type="InterPro" id="IPR050228">
    <property type="entry name" value="Carboxylesterase_BioH"/>
</dbReference>
<evidence type="ECO:0000256" key="1">
    <source>
        <dbReference type="ARBA" id="ARBA00010088"/>
    </source>
</evidence>
<dbReference type="InterPro" id="IPR029058">
    <property type="entry name" value="AB_hydrolase_fold"/>
</dbReference>
<dbReference type="PRINTS" id="PR00111">
    <property type="entry name" value="ABHYDROLASE"/>
</dbReference>
<evidence type="ECO:0000313" key="7">
    <source>
        <dbReference type="Proteomes" id="UP001143474"/>
    </source>
</evidence>
<dbReference type="AlphaFoldDB" id="A0A9W6I7P4"/>
<dbReference type="PANTHER" id="PTHR43194">
    <property type="entry name" value="HYDROLASE ALPHA/BETA FOLD FAMILY"/>
    <property type="match status" value="1"/>
</dbReference>
<organism evidence="6 7">
    <name type="scientific">Streptosporangium carneum</name>
    <dbReference type="NCBI Taxonomy" id="47481"/>
    <lineage>
        <taxon>Bacteria</taxon>
        <taxon>Bacillati</taxon>
        <taxon>Actinomycetota</taxon>
        <taxon>Actinomycetes</taxon>
        <taxon>Streptosporangiales</taxon>
        <taxon>Streptosporangiaceae</taxon>
        <taxon>Streptosporangium</taxon>
    </lineage>
</organism>
<feature type="compositionally biased region" description="Low complexity" evidence="3">
    <location>
        <begin position="113"/>
        <end position="156"/>
    </location>
</feature>
<proteinExistence type="inferred from homology"/>
<keyword evidence="4" id="KW-0812">Transmembrane</keyword>
<evidence type="ECO:0000256" key="3">
    <source>
        <dbReference type="SAM" id="MobiDB-lite"/>
    </source>
</evidence>
<evidence type="ECO:0000259" key="5">
    <source>
        <dbReference type="Pfam" id="PF00561"/>
    </source>
</evidence>
<dbReference type="Gene3D" id="3.40.50.1820">
    <property type="entry name" value="alpha/beta hydrolase"/>
    <property type="match status" value="1"/>
</dbReference>
<dbReference type="SUPFAM" id="SSF53474">
    <property type="entry name" value="alpha/beta-Hydrolases"/>
    <property type="match status" value="1"/>
</dbReference>
<reference evidence="6" key="1">
    <citation type="journal article" date="2014" name="Int. J. Syst. Evol. Microbiol.">
        <title>Complete genome sequence of Corynebacterium casei LMG S-19264T (=DSM 44701T), isolated from a smear-ripened cheese.</title>
        <authorList>
            <consortium name="US DOE Joint Genome Institute (JGI-PGF)"/>
            <person name="Walter F."/>
            <person name="Albersmeier A."/>
            <person name="Kalinowski J."/>
            <person name="Ruckert C."/>
        </authorList>
    </citation>
    <scope>NUCLEOTIDE SEQUENCE</scope>
    <source>
        <strain evidence="6">VKM Ac-2007</strain>
    </source>
</reference>
<dbReference type="GO" id="GO:0004177">
    <property type="term" value="F:aminopeptidase activity"/>
    <property type="evidence" value="ECO:0007669"/>
    <property type="project" value="UniProtKB-EC"/>
</dbReference>
<gene>
    <name evidence="6" type="ORF">GCM10017600_65840</name>
</gene>
<keyword evidence="4" id="KW-0472">Membrane</keyword>
<dbReference type="InterPro" id="IPR002410">
    <property type="entry name" value="Peptidase_S33"/>
</dbReference>
<dbReference type="EMBL" id="BSEV01000021">
    <property type="protein sequence ID" value="GLK13173.1"/>
    <property type="molecule type" value="Genomic_DNA"/>
</dbReference>
<dbReference type="Pfam" id="PF00561">
    <property type="entry name" value="Abhydrolase_1"/>
    <property type="match status" value="1"/>
</dbReference>
<dbReference type="Proteomes" id="UP001143474">
    <property type="component" value="Unassembled WGS sequence"/>
</dbReference>
<feature type="transmembrane region" description="Helical" evidence="4">
    <location>
        <begin position="236"/>
        <end position="256"/>
    </location>
</feature>
<sequence>MTDGPPPHTPGAPLPPHSGPDRHAGPDRRLLPPHEPGALAPPRSGPDRPAPSPSGPDGFPPGPGGASPSGPDGFPPGSGGTSPPGLNRSSPESGGASPSGPDGFPPGSGGTSPPGLNRSSPESGGASPSGPDGFPPGSGDASPPGLNRSSPESGGASPPGPSRIPLARRLAGGVLLVAAAAAAVVCGGAAFLGVAAVTATIPLLCAAGLAATAAVAFLLGLPSFALAGARRRGRAASVFSCLVAVAVAGTAGATALRPLPVIATGPAPEAVRFWDLPTGSRIAYVSLRAAHPRPTPVIFLHGGPGTPNEGLPASGAELAALGFDVYSYDQLGAGRSTRLADVAGYTVARHVADLDAIRTTIGADKVILVGNSWGGSLAAQYMAAHPGNVAKAVFVSPGPVWEGAFPDGEYGSPWDRIAPERRARYDELNEEPRVLALFALMGINPEAAHALVPDAEADSHLHRLALVGKEGTGCAGGPPVRPHDNPQGFYVNQLTNADFGRIPDPRPVLRGVRVPSLVMRGECDYVAWPVTYDYRRTLPEARLVYLTGAGHAVERGQPERYLALLRAFLLDRPLPLPDHASAVPPK</sequence>
<keyword evidence="4" id="KW-1133">Transmembrane helix</keyword>
<feature type="compositionally biased region" description="Basic and acidic residues" evidence="3">
    <location>
        <begin position="19"/>
        <end position="32"/>
    </location>
</feature>